<dbReference type="PANTHER" id="PTHR34597:SF1">
    <property type="entry name" value="HEME_HEMOPEXIN TRANSPORTER PROTEIN HUXB"/>
    <property type="match status" value="1"/>
</dbReference>
<comment type="subcellular location">
    <subcellularLocation>
        <location evidence="1">Cell outer membrane</location>
    </subcellularLocation>
</comment>
<keyword evidence="3" id="KW-0813">Transport</keyword>
<dbReference type="STRING" id="1658765.Msub_12258"/>
<proteinExistence type="inferred from homology"/>
<evidence type="ECO:0000256" key="2">
    <source>
        <dbReference type="ARBA" id="ARBA00009055"/>
    </source>
</evidence>
<dbReference type="Gene3D" id="3.10.20.310">
    <property type="entry name" value="membrane protein fhac"/>
    <property type="match status" value="1"/>
</dbReference>
<dbReference type="InterPro" id="IPR051544">
    <property type="entry name" value="TPS_OM_transporter"/>
</dbReference>
<keyword evidence="6" id="KW-0653">Protein transport</keyword>
<dbReference type="GO" id="GO:0009279">
    <property type="term" value="C:cell outer membrane"/>
    <property type="evidence" value="ECO:0007669"/>
    <property type="project" value="UniProtKB-SubCell"/>
</dbReference>
<evidence type="ECO:0000256" key="7">
    <source>
        <dbReference type="ARBA" id="ARBA00023136"/>
    </source>
</evidence>
<dbReference type="PATRIC" id="fig|1658765.3.peg.2271"/>
<evidence type="ECO:0000256" key="1">
    <source>
        <dbReference type="ARBA" id="ARBA00004442"/>
    </source>
</evidence>
<sequence>MTKKKSDHPPMARKGRVYLAGVGLAVGSGLVAAQQAPAPDLRILDPALQQERTLQSEEYFREQPRELEKDPLETPPAIGAGGLPESGVTFELREVRINNSELLPMAQIRELIAGYEGRTVTFGDINKLVNAINELYAGEGLVNARALVPPQQIQNGVLRLQLVEGRLGKVIIANEHYTRDPVVLWGLPVETGEVVDVRTLRPALTRINRTANFSLRAALAAGEESGETDIRLTINEQPRLIGQVFADNAGSESTGEERLGASLVVNGPLRIDDRLTLFAVGSEGSVNGLFSYDAPVNRWGGRLGVRFSQGDIEIVKGPFEALNVTGDSREIALRWDQPWYSGDTVLIQSYLENAAIKSTTELEGEAVSEFDVDRWALGAQVNGYLGTANWSFRQGAVQADVENVFGASEDYTLYDGDASWVQALGGGFLGFFRGGWQFSEDDTVPPTLLFQSGGSGSVRGYPSGAVAGADGLFASVEGRYRWRDGLEPFVFADYGKVEDISPSNEELYSLGLGLRWQYGDHLNGEIYWGQTLRDVVPDQDAGKLLARISYQF</sequence>
<keyword evidence="8" id="KW-0998">Cell outer membrane</keyword>
<evidence type="ECO:0000256" key="5">
    <source>
        <dbReference type="ARBA" id="ARBA00022692"/>
    </source>
</evidence>
<dbReference type="EMBL" id="LFBU01000001">
    <property type="protein sequence ID" value="KMQ76049.1"/>
    <property type="molecule type" value="Genomic_DNA"/>
</dbReference>
<dbReference type="Pfam" id="PF03865">
    <property type="entry name" value="ShlB"/>
    <property type="match status" value="1"/>
</dbReference>
<evidence type="ECO:0000256" key="8">
    <source>
        <dbReference type="ARBA" id="ARBA00023237"/>
    </source>
</evidence>
<keyword evidence="11" id="KW-1185">Reference proteome</keyword>
<keyword evidence="5" id="KW-0812">Transmembrane</keyword>
<feature type="domain" description="POTRA" evidence="9">
    <location>
        <begin position="90"/>
        <end position="165"/>
    </location>
</feature>
<evidence type="ECO:0000259" key="9">
    <source>
        <dbReference type="PROSITE" id="PS51779"/>
    </source>
</evidence>
<dbReference type="InterPro" id="IPR013686">
    <property type="entry name" value="Polypept-transport_assoc_ShlB"/>
</dbReference>
<dbReference type="InterPro" id="IPR005565">
    <property type="entry name" value="Hemolysn_activator_HlyB_C"/>
</dbReference>
<gene>
    <name evidence="10" type="ORF">Msub_12258</name>
</gene>
<name>A0A0J7JDU7_9GAMM</name>
<evidence type="ECO:0000256" key="4">
    <source>
        <dbReference type="ARBA" id="ARBA00022452"/>
    </source>
</evidence>
<dbReference type="GO" id="GO:0098046">
    <property type="term" value="C:type V protein secretion system complex"/>
    <property type="evidence" value="ECO:0007669"/>
    <property type="project" value="TreeGrafter"/>
</dbReference>
<evidence type="ECO:0000313" key="11">
    <source>
        <dbReference type="Proteomes" id="UP000036102"/>
    </source>
</evidence>
<dbReference type="OrthoDB" id="572300at2"/>
<protein>
    <submittedName>
        <fullName evidence="10">Hemolysin activation/secretion protein</fullName>
    </submittedName>
</protein>
<dbReference type="GO" id="GO:0046819">
    <property type="term" value="P:protein secretion by the type V secretion system"/>
    <property type="evidence" value="ECO:0007669"/>
    <property type="project" value="TreeGrafter"/>
</dbReference>
<reference evidence="10 11" key="1">
    <citation type="submission" date="2015-06" db="EMBL/GenBank/DDBJ databases">
        <title>Marinobacter subterrani, a genetically tractable neutrophilic iron-oxidizing strain isolated from the Soudan Iron Mine.</title>
        <authorList>
            <person name="Bonis B.M."/>
            <person name="Gralnick J.A."/>
        </authorList>
    </citation>
    <scope>NUCLEOTIDE SEQUENCE [LARGE SCALE GENOMIC DNA]</scope>
    <source>
        <strain evidence="10 11">JG233</strain>
    </source>
</reference>
<dbReference type="AlphaFoldDB" id="A0A0J7JDU7"/>
<dbReference type="InterPro" id="IPR034746">
    <property type="entry name" value="POTRA"/>
</dbReference>
<dbReference type="Gene3D" id="2.40.160.50">
    <property type="entry name" value="membrane protein fhac: a member of the omp85/tpsb transporter family"/>
    <property type="match status" value="1"/>
</dbReference>
<keyword evidence="7" id="KW-0472">Membrane</keyword>
<dbReference type="RefSeq" id="WP_048496072.1">
    <property type="nucleotide sequence ID" value="NZ_LFBU01000001.1"/>
</dbReference>
<accession>A0A0J7JDU7</accession>
<dbReference type="Proteomes" id="UP000036102">
    <property type="component" value="Unassembled WGS sequence"/>
</dbReference>
<dbReference type="GO" id="GO:0008320">
    <property type="term" value="F:protein transmembrane transporter activity"/>
    <property type="evidence" value="ECO:0007669"/>
    <property type="project" value="TreeGrafter"/>
</dbReference>
<evidence type="ECO:0000256" key="6">
    <source>
        <dbReference type="ARBA" id="ARBA00022927"/>
    </source>
</evidence>
<dbReference type="PROSITE" id="PS51779">
    <property type="entry name" value="POTRA"/>
    <property type="match status" value="1"/>
</dbReference>
<evidence type="ECO:0000313" key="10">
    <source>
        <dbReference type="EMBL" id="KMQ76049.1"/>
    </source>
</evidence>
<evidence type="ECO:0000256" key="3">
    <source>
        <dbReference type="ARBA" id="ARBA00022448"/>
    </source>
</evidence>
<comment type="similarity">
    <text evidence="2">Belongs to the TPS (TC 1.B.20) family.</text>
</comment>
<dbReference type="Pfam" id="PF08479">
    <property type="entry name" value="POTRA_2"/>
    <property type="match status" value="1"/>
</dbReference>
<comment type="caution">
    <text evidence="10">The sequence shown here is derived from an EMBL/GenBank/DDBJ whole genome shotgun (WGS) entry which is preliminary data.</text>
</comment>
<dbReference type="PANTHER" id="PTHR34597">
    <property type="entry name" value="SLR1661 PROTEIN"/>
    <property type="match status" value="1"/>
</dbReference>
<organism evidence="10 11">
    <name type="scientific">Marinobacter subterrani</name>
    <dbReference type="NCBI Taxonomy" id="1658765"/>
    <lineage>
        <taxon>Bacteria</taxon>
        <taxon>Pseudomonadati</taxon>
        <taxon>Pseudomonadota</taxon>
        <taxon>Gammaproteobacteria</taxon>
        <taxon>Pseudomonadales</taxon>
        <taxon>Marinobacteraceae</taxon>
        <taxon>Marinobacter</taxon>
    </lineage>
</organism>
<keyword evidence="4" id="KW-1134">Transmembrane beta strand</keyword>